<dbReference type="SMART" id="SM00584">
    <property type="entry name" value="TLDc"/>
    <property type="match status" value="1"/>
</dbReference>
<dbReference type="EMBL" id="RRYP01008460">
    <property type="protein sequence ID" value="TNV79757.1"/>
    <property type="molecule type" value="Genomic_DNA"/>
</dbReference>
<accession>A0A8J8T2E3</accession>
<feature type="domain" description="TLDc" evidence="1">
    <location>
        <begin position="351"/>
        <end position="522"/>
    </location>
</feature>
<proteinExistence type="predicted"/>
<protein>
    <recommendedName>
        <fullName evidence="1">TLDc domain-containing protein</fullName>
    </recommendedName>
</protein>
<dbReference type="Proteomes" id="UP000785679">
    <property type="component" value="Unassembled WGS sequence"/>
</dbReference>
<dbReference type="PROSITE" id="PS51886">
    <property type="entry name" value="TLDC"/>
    <property type="match status" value="1"/>
</dbReference>
<comment type="caution">
    <text evidence="2">The sequence shown here is derived from an EMBL/GenBank/DDBJ whole genome shotgun (WGS) entry which is preliminary data.</text>
</comment>
<organism evidence="2 3">
    <name type="scientific">Halteria grandinella</name>
    <dbReference type="NCBI Taxonomy" id="5974"/>
    <lineage>
        <taxon>Eukaryota</taxon>
        <taxon>Sar</taxon>
        <taxon>Alveolata</taxon>
        <taxon>Ciliophora</taxon>
        <taxon>Intramacronucleata</taxon>
        <taxon>Spirotrichea</taxon>
        <taxon>Stichotrichia</taxon>
        <taxon>Sporadotrichida</taxon>
        <taxon>Halteriidae</taxon>
        <taxon>Halteria</taxon>
    </lineage>
</organism>
<evidence type="ECO:0000259" key="1">
    <source>
        <dbReference type="PROSITE" id="PS51886"/>
    </source>
</evidence>
<evidence type="ECO:0000313" key="2">
    <source>
        <dbReference type="EMBL" id="TNV79757.1"/>
    </source>
</evidence>
<reference evidence="2" key="1">
    <citation type="submission" date="2019-06" db="EMBL/GenBank/DDBJ databases">
        <authorList>
            <person name="Zheng W."/>
        </authorList>
    </citation>
    <scope>NUCLEOTIDE SEQUENCE</scope>
    <source>
        <strain evidence="2">QDHG01</strain>
    </source>
</reference>
<gene>
    <name evidence="2" type="ORF">FGO68_gene2768</name>
</gene>
<keyword evidence="3" id="KW-1185">Reference proteome</keyword>
<sequence>MVDKQETVPQQLISQKNLPFCEVHPTEKVVYQCTIESCPNFEVQKLYCSQCGQGEQHDHKPFSIDLQVNSSEAGWKEFLQKLTQINANVGMINDQYNDVIAVLDQMLTNVIPYQTLADQIELFTALYNDVNKFYENLIIQCITTRDFIKLNEFNPSLSEFEQRFQALEYLRLGAPSIMWRFYSEIVADVQMFTLLEHLNLQSLTLVIQLKLQKSEITLQTITHQQQILPHLAILEDQDFNPTAEITRLLAKLNVIQSSDVRILSQVDQLRNQLDALGVTTSLIQQQSQTSLLKARTLIQLKEQDSEIERMMKQNEEAKQPLPQPQPAVLQQVQAPQDLGPQQQQNLFADSLILNDATKRRTIIGYFTQMGKANIMPSLLYRATRDGFGADDFHRTCDNKGPTLTIILTTTGFIIGGYTSEQWESGVYSKMKRSNDGWLFTIAHPHPFRRLQADERGIWCTWGRGALFGGGDWDIAIGDNSNSNGENWVHGSSSSYEFEGVHLLNGEGQTDFTTKEIEVYQFI</sequence>
<dbReference type="Pfam" id="PF07534">
    <property type="entry name" value="TLD"/>
    <property type="match status" value="1"/>
</dbReference>
<evidence type="ECO:0000313" key="3">
    <source>
        <dbReference type="Proteomes" id="UP000785679"/>
    </source>
</evidence>
<dbReference type="AlphaFoldDB" id="A0A8J8T2E3"/>
<dbReference type="InterPro" id="IPR006571">
    <property type="entry name" value="TLDc_dom"/>
</dbReference>
<name>A0A8J8T2E3_HALGN</name>
<dbReference type="PANTHER" id="PTHR23354">
    <property type="entry name" value="NUCLEOLAR PROTEIN 7/ESTROGEN RECEPTOR COACTIVATOR-RELATED"/>
    <property type="match status" value="1"/>
</dbReference>